<feature type="signal peptide" evidence="3">
    <location>
        <begin position="1"/>
        <end position="29"/>
    </location>
</feature>
<evidence type="ECO:0000313" key="4">
    <source>
        <dbReference type="EMBL" id="EWM21201.1"/>
    </source>
</evidence>
<dbReference type="PANTHER" id="PTHR13789">
    <property type="entry name" value="MONOOXYGENASE"/>
    <property type="match status" value="1"/>
</dbReference>
<sequence length="249" mass="25771">MPQERRHLLFAACFTFLILLAGLGHTTMASSASLSGASRTDIFPRQGGSATRAAPLPNDDTEVLDVAIVGGGIGGLATALALQKLAPELSFCLYERSPTLRGGEGTALTLWPNGLSALGAIDAALLAQVKSAGSVIRKQTFNTPARNVTEDTGTFSSLYGEPLLSVFWKHLHGQLARAVREGGKEGGKEGGGDDRGSILMGKACVDVVPFPEGGREGGRVQLLFADGSTVRAQCVLAADGVHSGRGEAE</sequence>
<accession>W7TLA0</accession>
<dbReference type="OrthoDB" id="2017387at2759"/>
<evidence type="ECO:0000256" key="2">
    <source>
        <dbReference type="ARBA" id="ARBA00023033"/>
    </source>
</evidence>
<dbReference type="EMBL" id="AZIL01002606">
    <property type="protein sequence ID" value="EWM21201.1"/>
    <property type="molecule type" value="Genomic_DNA"/>
</dbReference>
<reference evidence="4 5" key="1">
    <citation type="journal article" date="2014" name="Mol. Plant">
        <title>Chromosome Scale Genome Assembly and Transcriptome Profiling of Nannochloropsis gaditana in Nitrogen Depletion.</title>
        <authorList>
            <person name="Corteggiani Carpinelli E."/>
            <person name="Telatin A."/>
            <person name="Vitulo N."/>
            <person name="Forcato C."/>
            <person name="D'Angelo M."/>
            <person name="Schiavon R."/>
            <person name="Vezzi A."/>
            <person name="Giacometti G.M."/>
            <person name="Morosinotto T."/>
            <person name="Valle G."/>
        </authorList>
    </citation>
    <scope>NUCLEOTIDE SEQUENCE [LARGE SCALE GENOMIC DNA]</scope>
    <source>
        <strain evidence="4 5">B-31</strain>
    </source>
</reference>
<dbReference type="AlphaFoldDB" id="W7TLA0"/>
<keyword evidence="1" id="KW-0560">Oxidoreductase</keyword>
<dbReference type="Gene3D" id="3.50.50.60">
    <property type="entry name" value="FAD/NAD(P)-binding domain"/>
    <property type="match status" value="1"/>
</dbReference>
<dbReference type="SUPFAM" id="SSF51905">
    <property type="entry name" value="FAD/NAD(P)-binding domain"/>
    <property type="match status" value="1"/>
</dbReference>
<dbReference type="GO" id="GO:0004497">
    <property type="term" value="F:monooxygenase activity"/>
    <property type="evidence" value="ECO:0007669"/>
    <property type="project" value="UniProtKB-KW"/>
</dbReference>
<keyword evidence="5" id="KW-1185">Reference proteome</keyword>
<protein>
    <submittedName>
        <fullName evidence="4">Salicylate 1-monooxygenase</fullName>
    </submittedName>
</protein>
<dbReference type="InterPro" id="IPR036188">
    <property type="entry name" value="FAD/NAD-bd_sf"/>
</dbReference>
<dbReference type="InterPro" id="IPR050493">
    <property type="entry name" value="FAD-dep_Monooxygenase_BioMet"/>
</dbReference>
<dbReference type="Proteomes" id="UP000019335">
    <property type="component" value="Unassembled WGS sequence"/>
</dbReference>
<dbReference type="PANTHER" id="PTHR13789:SF309">
    <property type="entry name" value="PUTATIVE (AFU_ORTHOLOGUE AFUA_6G14510)-RELATED"/>
    <property type="match status" value="1"/>
</dbReference>
<gene>
    <name evidence="4" type="ORF">Naga_101430g1</name>
</gene>
<dbReference type="PRINTS" id="PR00420">
    <property type="entry name" value="RNGMNOXGNASE"/>
</dbReference>
<feature type="chain" id="PRO_5004900971" evidence="3">
    <location>
        <begin position="30"/>
        <end position="249"/>
    </location>
</feature>
<evidence type="ECO:0000256" key="3">
    <source>
        <dbReference type="SAM" id="SignalP"/>
    </source>
</evidence>
<keyword evidence="3" id="KW-0732">Signal</keyword>
<name>W7TLA0_9STRA</name>
<evidence type="ECO:0000313" key="5">
    <source>
        <dbReference type="Proteomes" id="UP000019335"/>
    </source>
</evidence>
<feature type="non-terminal residue" evidence="4">
    <location>
        <position position="249"/>
    </location>
</feature>
<comment type="caution">
    <text evidence="4">The sequence shown here is derived from an EMBL/GenBank/DDBJ whole genome shotgun (WGS) entry which is preliminary data.</text>
</comment>
<evidence type="ECO:0000256" key="1">
    <source>
        <dbReference type="ARBA" id="ARBA00023002"/>
    </source>
</evidence>
<keyword evidence="2 4" id="KW-0503">Monooxygenase</keyword>
<organism evidence="4 5">
    <name type="scientific">Nannochloropsis gaditana</name>
    <dbReference type="NCBI Taxonomy" id="72520"/>
    <lineage>
        <taxon>Eukaryota</taxon>
        <taxon>Sar</taxon>
        <taxon>Stramenopiles</taxon>
        <taxon>Ochrophyta</taxon>
        <taxon>Eustigmatophyceae</taxon>
        <taxon>Eustigmatales</taxon>
        <taxon>Monodopsidaceae</taxon>
        <taxon>Nannochloropsis</taxon>
    </lineage>
</organism>
<proteinExistence type="predicted"/>